<name>A0AAJ8BZG9_ASPNG</name>
<sequence>MHFMWHSGEWIGLYYDSLPFDRVLLENSVLVQPKHSDYQAAMSERRANCSISLAASQMQFPYNKSR</sequence>
<protein>
    <submittedName>
        <fullName evidence="1">Uncharacterized protein</fullName>
    </submittedName>
</protein>
<dbReference type="GeneID" id="84591806"/>
<reference evidence="1" key="2">
    <citation type="submission" date="2025-08" db="UniProtKB">
        <authorList>
            <consortium name="RefSeq"/>
        </authorList>
    </citation>
    <scope>IDENTIFICATION</scope>
</reference>
<proteinExistence type="predicted"/>
<organism evidence="1">
    <name type="scientific">Aspergillus niger</name>
    <dbReference type="NCBI Taxonomy" id="5061"/>
    <lineage>
        <taxon>Eukaryota</taxon>
        <taxon>Fungi</taxon>
        <taxon>Dikarya</taxon>
        <taxon>Ascomycota</taxon>
        <taxon>Pezizomycotina</taxon>
        <taxon>Eurotiomycetes</taxon>
        <taxon>Eurotiomycetidae</taxon>
        <taxon>Eurotiales</taxon>
        <taxon>Aspergillaceae</taxon>
        <taxon>Aspergillus</taxon>
        <taxon>Aspergillus subgen. Circumdati</taxon>
    </lineage>
</organism>
<evidence type="ECO:0000313" key="1">
    <source>
        <dbReference type="RefSeq" id="XP_059606227.1"/>
    </source>
</evidence>
<dbReference type="VEuPathDB" id="FungiDB:An08g09660"/>
<dbReference type="AlphaFoldDB" id="A0AAJ8BZG9"/>
<reference evidence="1" key="1">
    <citation type="submission" date="2025-02" db="EMBL/GenBank/DDBJ databases">
        <authorList>
            <consortium name="NCBI Genome Project"/>
        </authorList>
    </citation>
    <scope>NUCLEOTIDE SEQUENCE</scope>
</reference>
<dbReference type="RefSeq" id="XP_059606227.1">
    <property type="nucleotide sequence ID" value="XM_059749322.1"/>
</dbReference>
<accession>A0AAJ8BZG9</accession>
<gene>
    <name evidence="1" type="ORF">An08g09660</name>
</gene>
<dbReference type="KEGG" id="ang:An08g09660"/>